<feature type="compositionally biased region" description="Polar residues" evidence="1">
    <location>
        <begin position="322"/>
        <end position="332"/>
    </location>
</feature>
<feature type="region of interest" description="Disordered" evidence="1">
    <location>
        <begin position="19"/>
        <end position="41"/>
    </location>
</feature>
<gene>
    <name evidence="2" type="ORF">Tco_1080426</name>
</gene>
<organism evidence="2 3">
    <name type="scientific">Tanacetum coccineum</name>
    <dbReference type="NCBI Taxonomy" id="301880"/>
    <lineage>
        <taxon>Eukaryota</taxon>
        <taxon>Viridiplantae</taxon>
        <taxon>Streptophyta</taxon>
        <taxon>Embryophyta</taxon>
        <taxon>Tracheophyta</taxon>
        <taxon>Spermatophyta</taxon>
        <taxon>Magnoliopsida</taxon>
        <taxon>eudicotyledons</taxon>
        <taxon>Gunneridae</taxon>
        <taxon>Pentapetalae</taxon>
        <taxon>asterids</taxon>
        <taxon>campanulids</taxon>
        <taxon>Asterales</taxon>
        <taxon>Asteraceae</taxon>
        <taxon>Asteroideae</taxon>
        <taxon>Anthemideae</taxon>
        <taxon>Anthemidinae</taxon>
        <taxon>Tanacetum</taxon>
    </lineage>
</organism>
<comment type="caution">
    <text evidence="2">The sequence shown here is derived from an EMBL/GenBank/DDBJ whole genome shotgun (WGS) entry which is preliminary data.</text>
</comment>
<name>A0ABQ5HUN0_9ASTR</name>
<evidence type="ECO:0000256" key="1">
    <source>
        <dbReference type="SAM" id="MobiDB-lite"/>
    </source>
</evidence>
<reference evidence="2" key="1">
    <citation type="journal article" date="2022" name="Int. J. Mol. Sci.">
        <title>Draft Genome of Tanacetum Coccineum: Genomic Comparison of Closely Related Tanacetum-Family Plants.</title>
        <authorList>
            <person name="Yamashiro T."/>
            <person name="Shiraishi A."/>
            <person name="Nakayama K."/>
            <person name="Satake H."/>
        </authorList>
    </citation>
    <scope>NUCLEOTIDE SEQUENCE</scope>
</reference>
<accession>A0ABQ5HUN0</accession>
<sequence>MQRQEEKVDMREAVDAGLVVIESSGKKPDKHDTSSSSGNYTTQVVDADIGPVNDEEPFAEVQLTALHNILANEQQLTKQSEPNYDTHLLETIDSNTLYINRIVYQRGGEIDQRCLLNAGLSQKRNKFQASFFILMTLDHSSSSLGPHCLMMSVHISSGLVLHIDDGIHCISKFPSIYIQLFWNTLTHDAKTGRSLLHDNIVPKPDLALELGKSISLTEAEEEAVAREVHATHARIVSESEPEPTQRRQSGIAFRDSFIVSKKRSSDSSKKLKGIQTLTPAEQEAADIMKALKESKKMSKRQPGTGGSNEGTGNILGVPDESTVVSRASSEGTGSKPGVPDEEKLILEWEADVVSEHFDRDDNAGDDNEETKPDPEEIYK</sequence>
<reference evidence="2" key="2">
    <citation type="submission" date="2022-01" db="EMBL/GenBank/DDBJ databases">
        <authorList>
            <person name="Yamashiro T."/>
            <person name="Shiraishi A."/>
            <person name="Satake H."/>
            <person name="Nakayama K."/>
        </authorList>
    </citation>
    <scope>NUCLEOTIDE SEQUENCE</scope>
</reference>
<feature type="compositionally biased region" description="Basic and acidic residues" evidence="1">
    <location>
        <begin position="369"/>
        <end position="379"/>
    </location>
</feature>
<feature type="region of interest" description="Disordered" evidence="1">
    <location>
        <begin position="294"/>
        <end position="379"/>
    </location>
</feature>
<feature type="region of interest" description="Disordered" evidence="1">
    <location>
        <begin position="232"/>
        <end position="251"/>
    </location>
</feature>
<feature type="compositionally biased region" description="Basic and acidic residues" evidence="1">
    <location>
        <begin position="353"/>
        <end position="362"/>
    </location>
</feature>
<keyword evidence="3" id="KW-1185">Reference proteome</keyword>
<feature type="compositionally biased region" description="Basic and acidic residues" evidence="1">
    <location>
        <begin position="24"/>
        <end position="33"/>
    </location>
</feature>
<evidence type="ECO:0000313" key="2">
    <source>
        <dbReference type="EMBL" id="GJT91581.1"/>
    </source>
</evidence>
<dbReference type="EMBL" id="BQNB010020031">
    <property type="protein sequence ID" value="GJT91581.1"/>
    <property type="molecule type" value="Genomic_DNA"/>
</dbReference>
<evidence type="ECO:0000313" key="3">
    <source>
        <dbReference type="Proteomes" id="UP001151760"/>
    </source>
</evidence>
<dbReference type="Proteomes" id="UP001151760">
    <property type="component" value="Unassembled WGS sequence"/>
</dbReference>
<protein>
    <submittedName>
        <fullName evidence="2">Uncharacterized protein</fullName>
    </submittedName>
</protein>
<proteinExistence type="predicted"/>